<evidence type="ECO:0000256" key="3">
    <source>
        <dbReference type="ARBA" id="ARBA00022723"/>
    </source>
</evidence>
<sequence length="174" mass="20145">MYNLFLQVTDNTVDKFEQLATIGKPVNVREVFAVHTFDTITRSMFGVDVNSHKGGNEKVIYNLEKFLDFSSWRWITVLFLPDFIQTWLGLQSAPDFILGYFEKTVKAVLEKRKQSGEKYNDILQVLLDAEAETEFAKGEEKDSFEGIEETLRRMNEENNIIKTTTVNVKKLSFN</sequence>
<accession>A0A443RW11</accession>
<dbReference type="GO" id="GO:0005506">
    <property type="term" value="F:iron ion binding"/>
    <property type="evidence" value="ECO:0007669"/>
    <property type="project" value="InterPro"/>
</dbReference>
<dbReference type="PANTHER" id="PTHR24302">
    <property type="entry name" value="CYTOCHROME P450 FAMILY 3"/>
    <property type="match status" value="1"/>
</dbReference>
<feature type="non-terminal residue" evidence="7">
    <location>
        <position position="174"/>
    </location>
</feature>
<protein>
    <submittedName>
        <fullName evidence="7">Cytochrome P450 3A11-like protein</fullName>
    </submittedName>
</protein>
<proteinExistence type="inferred from homology"/>
<dbReference type="GO" id="GO:0020037">
    <property type="term" value="F:heme binding"/>
    <property type="evidence" value="ECO:0007669"/>
    <property type="project" value="InterPro"/>
</dbReference>
<keyword evidence="8" id="KW-1185">Reference proteome</keyword>
<gene>
    <name evidence="7" type="ORF">B4U80_12299</name>
</gene>
<dbReference type="PANTHER" id="PTHR24302:SF15">
    <property type="entry name" value="FATTY-ACID PEROXYGENASE"/>
    <property type="match status" value="1"/>
</dbReference>
<dbReference type="GO" id="GO:0008395">
    <property type="term" value="F:steroid hydroxylase activity"/>
    <property type="evidence" value="ECO:0007669"/>
    <property type="project" value="TreeGrafter"/>
</dbReference>
<dbReference type="STRING" id="299467.A0A443RW11"/>
<reference evidence="7 8" key="1">
    <citation type="journal article" date="2018" name="Gigascience">
        <title>Genomes of trombidid mites reveal novel predicted allergens and laterally-transferred genes associated with secondary metabolism.</title>
        <authorList>
            <person name="Dong X."/>
            <person name="Chaisiri K."/>
            <person name="Xia D."/>
            <person name="Armstrong S.D."/>
            <person name="Fang Y."/>
            <person name="Donnelly M.J."/>
            <person name="Kadowaki T."/>
            <person name="McGarry J.W."/>
            <person name="Darby A.C."/>
            <person name="Makepeace B.L."/>
        </authorList>
    </citation>
    <scope>NUCLEOTIDE SEQUENCE [LARGE SCALE GENOMIC DNA]</scope>
    <source>
        <strain evidence="7">UoL-UT</strain>
    </source>
</reference>
<keyword evidence="3" id="KW-0479">Metal-binding</keyword>
<evidence type="ECO:0000313" key="7">
    <source>
        <dbReference type="EMBL" id="RWS19420.1"/>
    </source>
</evidence>
<dbReference type="SUPFAM" id="SSF48264">
    <property type="entry name" value="Cytochrome P450"/>
    <property type="match status" value="1"/>
</dbReference>
<name>A0A443RW11_9ACAR</name>
<evidence type="ECO:0000256" key="6">
    <source>
        <dbReference type="ARBA" id="ARBA00023033"/>
    </source>
</evidence>
<dbReference type="Gene3D" id="1.10.630.10">
    <property type="entry name" value="Cytochrome P450"/>
    <property type="match status" value="1"/>
</dbReference>
<dbReference type="AlphaFoldDB" id="A0A443RW11"/>
<organism evidence="7 8">
    <name type="scientific">Leptotrombidium deliense</name>
    <dbReference type="NCBI Taxonomy" id="299467"/>
    <lineage>
        <taxon>Eukaryota</taxon>
        <taxon>Metazoa</taxon>
        <taxon>Ecdysozoa</taxon>
        <taxon>Arthropoda</taxon>
        <taxon>Chelicerata</taxon>
        <taxon>Arachnida</taxon>
        <taxon>Acari</taxon>
        <taxon>Acariformes</taxon>
        <taxon>Trombidiformes</taxon>
        <taxon>Prostigmata</taxon>
        <taxon>Anystina</taxon>
        <taxon>Parasitengona</taxon>
        <taxon>Trombiculoidea</taxon>
        <taxon>Trombiculidae</taxon>
        <taxon>Leptotrombidium</taxon>
    </lineage>
</organism>
<keyword evidence="4" id="KW-0560">Oxidoreductase</keyword>
<dbReference type="InterPro" id="IPR050705">
    <property type="entry name" value="Cytochrome_P450_3A"/>
</dbReference>
<dbReference type="EMBL" id="NCKV01026383">
    <property type="protein sequence ID" value="RWS19420.1"/>
    <property type="molecule type" value="Genomic_DNA"/>
</dbReference>
<comment type="caution">
    <text evidence="7">The sequence shown here is derived from an EMBL/GenBank/DDBJ whole genome shotgun (WGS) entry which is preliminary data.</text>
</comment>
<dbReference type="OrthoDB" id="2789670at2759"/>
<evidence type="ECO:0000313" key="8">
    <source>
        <dbReference type="Proteomes" id="UP000288716"/>
    </source>
</evidence>
<dbReference type="GO" id="GO:0016705">
    <property type="term" value="F:oxidoreductase activity, acting on paired donors, with incorporation or reduction of molecular oxygen"/>
    <property type="evidence" value="ECO:0007669"/>
    <property type="project" value="InterPro"/>
</dbReference>
<keyword evidence="6" id="KW-0503">Monooxygenase</keyword>
<keyword evidence="2" id="KW-0349">Heme</keyword>
<dbReference type="VEuPathDB" id="VectorBase:LDEU012620"/>
<evidence type="ECO:0000256" key="1">
    <source>
        <dbReference type="ARBA" id="ARBA00010617"/>
    </source>
</evidence>
<dbReference type="InterPro" id="IPR001128">
    <property type="entry name" value="Cyt_P450"/>
</dbReference>
<keyword evidence="5" id="KW-0408">Iron</keyword>
<evidence type="ECO:0000256" key="5">
    <source>
        <dbReference type="ARBA" id="ARBA00023004"/>
    </source>
</evidence>
<evidence type="ECO:0000256" key="4">
    <source>
        <dbReference type="ARBA" id="ARBA00023002"/>
    </source>
</evidence>
<comment type="similarity">
    <text evidence="1">Belongs to the cytochrome P450 family.</text>
</comment>
<dbReference type="Proteomes" id="UP000288716">
    <property type="component" value="Unassembled WGS sequence"/>
</dbReference>
<evidence type="ECO:0000256" key="2">
    <source>
        <dbReference type="ARBA" id="ARBA00022617"/>
    </source>
</evidence>
<dbReference type="InterPro" id="IPR036396">
    <property type="entry name" value="Cyt_P450_sf"/>
</dbReference>
<dbReference type="Pfam" id="PF00067">
    <property type="entry name" value="p450"/>
    <property type="match status" value="1"/>
</dbReference>